<organism evidence="2 3">
    <name type="scientific">Blepharisma stoltei</name>
    <dbReference type="NCBI Taxonomy" id="1481888"/>
    <lineage>
        <taxon>Eukaryota</taxon>
        <taxon>Sar</taxon>
        <taxon>Alveolata</taxon>
        <taxon>Ciliophora</taxon>
        <taxon>Postciliodesmatophora</taxon>
        <taxon>Heterotrichea</taxon>
        <taxon>Heterotrichida</taxon>
        <taxon>Blepharismidae</taxon>
        <taxon>Blepharisma</taxon>
    </lineage>
</organism>
<gene>
    <name evidence="2" type="ORF">BSTOLATCC_MIC40561</name>
</gene>
<dbReference type="Proteomes" id="UP001162131">
    <property type="component" value="Unassembled WGS sequence"/>
</dbReference>
<feature type="region of interest" description="Disordered" evidence="1">
    <location>
        <begin position="44"/>
        <end position="68"/>
    </location>
</feature>
<reference evidence="2" key="1">
    <citation type="submission" date="2021-09" db="EMBL/GenBank/DDBJ databases">
        <authorList>
            <consortium name="AG Swart"/>
            <person name="Singh M."/>
            <person name="Singh A."/>
            <person name="Seah K."/>
            <person name="Emmerich C."/>
        </authorList>
    </citation>
    <scope>NUCLEOTIDE SEQUENCE</scope>
    <source>
        <strain evidence="2">ATCC30299</strain>
    </source>
</reference>
<accession>A0AAU9JIN1</accession>
<evidence type="ECO:0000313" key="2">
    <source>
        <dbReference type="EMBL" id="CAG9326125.1"/>
    </source>
</evidence>
<feature type="compositionally biased region" description="Polar residues" evidence="1">
    <location>
        <begin position="44"/>
        <end position="53"/>
    </location>
</feature>
<keyword evidence="3" id="KW-1185">Reference proteome</keyword>
<sequence length="403" mass="47334">MKPTLLTPRNFEKSYSPLGSQTTRSYRNKQKKLSHLEICSTFSPSKSQNNTPLLFNKKSSHHSSASEPGQFFKTEINLTDRSKQFLDKVIKDCNKVQSKLVRCWEDVQTTISRRSQSIDFEESKPKWMSEFQYLNAKRKAEANAKHLSEQADAEKYRKVKSIISSPLVRTISQPILQSKREYISREDLVNIDTAKLLSSNKREFGKQFENDIKFPNWLKDINTNSKPRKFDICPEETVLADIKAYQLQEKQIKPKGVKIFPVMKDIEPKFDEDLILDKFKKATQTHKRAIEELLKLKPKDKNHINKKKRKILEHKLKKYNDALKVIEDEQKCGENRPRSVAKIDMTFQRRVTDMPGYLTTKRNSQEDEELLNIIRHEKIDVKTMTKIQKIINEREHKKLIKLV</sequence>
<protein>
    <submittedName>
        <fullName evidence="2">Uncharacterized protein</fullName>
    </submittedName>
</protein>
<dbReference type="EMBL" id="CAJZBQ010000040">
    <property type="protein sequence ID" value="CAG9326125.1"/>
    <property type="molecule type" value="Genomic_DNA"/>
</dbReference>
<feature type="region of interest" description="Disordered" evidence="1">
    <location>
        <begin position="1"/>
        <end position="29"/>
    </location>
</feature>
<comment type="caution">
    <text evidence="2">The sequence shown here is derived from an EMBL/GenBank/DDBJ whole genome shotgun (WGS) entry which is preliminary data.</text>
</comment>
<proteinExistence type="predicted"/>
<name>A0AAU9JIN1_9CILI</name>
<evidence type="ECO:0000313" key="3">
    <source>
        <dbReference type="Proteomes" id="UP001162131"/>
    </source>
</evidence>
<evidence type="ECO:0000256" key="1">
    <source>
        <dbReference type="SAM" id="MobiDB-lite"/>
    </source>
</evidence>
<dbReference type="AlphaFoldDB" id="A0AAU9JIN1"/>